<dbReference type="EnsemblPlants" id="AET5Gv21128000.3">
    <property type="protein sequence ID" value="AET5Gv21128000.3"/>
    <property type="gene ID" value="AET5Gv21128000"/>
</dbReference>
<proteinExistence type="predicted"/>
<dbReference type="Gramene" id="AET5Gv21128000.3">
    <property type="protein sequence ID" value="AET5Gv21128000.3"/>
    <property type="gene ID" value="AET5Gv21128000"/>
</dbReference>
<evidence type="ECO:0000313" key="2">
    <source>
        <dbReference type="Proteomes" id="UP000015105"/>
    </source>
</evidence>
<sequence length="93" mass="10051">MLASPALAGATHSFPAFVSGSRGIHLPSVSAPSHSPARRAALVVLAKAKVSTPNADRIARHDRLRKKVLPVNLRHEDWASLFSCLFANARRFV</sequence>
<reference evidence="1" key="5">
    <citation type="journal article" date="2021" name="G3 (Bethesda)">
        <title>Aegilops tauschii genome assembly Aet v5.0 features greater sequence contiguity and improved annotation.</title>
        <authorList>
            <person name="Wang L."/>
            <person name="Zhu T."/>
            <person name="Rodriguez J.C."/>
            <person name="Deal K.R."/>
            <person name="Dubcovsky J."/>
            <person name="McGuire P.E."/>
            <person name="Lux T."/>
            <person name="Spannagl M."/>
            <person name="Mayer K.F.X."/>
            <person name="Baldrich P."/>
            <person name="Meyers B.C."/>
            <person name="Huo N."/>
            <person name="Gu Y.Q."/>
            <person name="Zhou H."/>
            <person name="Devos K.M."/>
            <person name="Bennetzen J.L."/>
            <person name="Unver T."/>
            <person name="Budak H."/>
            <person name="Gulick P.J."/>
            <person name="Galiba G."/>
            <person name="Kalapos B."/>
            <person name="Nelson D.R."/>
            <person name="Li P."/>
            <person name="You F.M."/>
            <person name="Luo M.C."/>
            <person name="Dvorak J."/>
        </authorList>
    </citation>
    <scope>NUCLEOTIDE SEQUENCE [LARGE SCALE GENOMIC DNA]</scope>
    <source>
        <strain evidence="1">cv. AL8/78</strain>
    </source>
</reference>
<reference evidence="2" key="1">
    <citation type="journal article" date="2014" name="Science">
        <title>Ancient hybridizations among the ancestral genomes of bread wheat.</title>
        <authorList>
            <consortium name="International Wheat Genome Sequencing Consortium,"/>
            <person name="Marcussen T."/>
            <person name="Sandve S.R."/>
            <person name="Heier L."/>
            <person name="Spannagl M."/>
            <person name="Pfeifer M."/>
            <person name="Jakobsen K.S."/>
            <person name="Wulff B.B."/>
            <person name="Steuernagel B."/>
            <person name="Mayer K.F."/>
            <person name="Olsen O.A."/>
        </authorList>
    </citation>
    <scope>NUCLEOTIDE SEQUENCE [LARGE SCALE GENOMIC DNA]</scope>
    <source>
        <strain evidence="2">cv. AL8/78</strain>
    </source>
</reference>
<keyword evidence="2" id="KW-1185">Reference proteome</keyword>
<evidence type="ECO:0000313" key="1">
    <source>
        <dbReference type="EnsemblPlants" id="AET5Gv21128000.3"/>
    </source>
</evidence>
<reference evidence="1" key="3">
    <citation type="journal article" date="2017" name="Nature">
        <title>Genome sequence of the progenitor of the wheat D genome Aegilops tauschii.</title>
        <authorList>
            <person name="Luo M.C."/>
            <person name="Gu Y.Q."/>
            <person name="Puiu D."/>
            <person name="Wang H."/>
            <person name="Twardziok S.O."/>
            <person name="Deal K.R."/>
            <person name="Huo N."/>
            <person name="Zhu T."/>
            <person name="Wang L."/>
            <person name="Wang Y."/>
            <person name="McGuire P.E."/>
            <person name="Liu S."/>
            <person name="Long H."/>
            <person name="Ramasamy R.K."/>
            <person name="Rodriguez J.C."/>
            <person name="Van S.L."/>
            <person name="Yuan L."/>
            <person name="Wang Z."/>
            <person name="Xia Z."/>
            <person name="Xiao L."/>
            <person name="Anderson O.D."/>
            <person name="Ouyang S."/>
            <person name="Liang Y."/>
            <person name="Zimin A.V."/>
            <person name="Pertea G."/>
            <person name="Qi P."/>
            <person name="Bennetzen J.L."/>
            <person name="Dai X."/>
            <person name="Dawson M.W."/>
            <person name="Muller H.G."/>
            <person name="Kugler K."/>
            <person name="Rivarola-Duarte L."/>
            <person name="Spannagl M."/>
            <person name="Mayer K.F.X."/>
            <person name="Lu F.H."/>
            <person name="Bevan M.W."/>
            <person name="Leroy P."/>
            <person name="Li P."/>
            <person name="You F.M."/>
            <person name="Sun Q."/>
            <person name="Liu Z."/>
            <person name="Lyons E."/>
            <person name="Wicker T."/>
            <person name="Salzberg S.L."/>
            <person name="Devos K.M."/>
            <person name="Dvorak J."/>
        </authorList>
    </citation>
    <scope>NUCLEOTIDE SEQUENCE [LARGE SCALE GENOMIC DNA]</scope>
    <source>
        <strain evidence="1">cv. AL8/78</strain>
    </source>
</reference>
<reference evidence="2" key="2">
    <citation type="journal article" date="2017" name="Nat. Plants">
        <title>The Aegilops tauschii genome reveals multiple impacts of transposons.</title>
        <authorList>
            <person name="Zhao G."/>
            <person name="Zou C."/>
            <person name="Li K."/>
            <person name="Wang K."/>
            <person name="Li T."/>
            <person name="Gao L."/>
            <person name="Zhang X."/>
            <person name="Wang H."/>
            <person name="Yang Z."/>
            <person name="Liu X."/>
            <person name="Jiang W."/>
            <person name="Mao L."/>
            <person name="Kong X."/>
            <person name="Jiao Y."/>
            <person name="Jia J."/>
        </authorList>
    </citation>
    <scope>NUCLEOTIDE SEQUENCE [LARGE SCALE GENOMIC DNA]</scope>
    <source>
        <strain evidence="2">cv. AL8/78</strain>
    </source>
</reference>
<protein>
    <submittedName>
        <fullName evidence="1">Uncharacterized protein</fullName>
    </submittedName>
</protein>
<accession>A0A453MBZ9</accession>
<name>A0A453MBZ9_AEGTS</name>
<reference evidence="1" key="4">
    <citation type="submission" date="2019-03" db="UniProtKB">
        <authorList>
            <consortium name="EnsemblPlants"/>
        </authorList>
    </citation>
    <scope>IDENTIFICATION</scope>
</reference>
<dbReference type="AlphaFoldDB" id="A0A453MBZ9"/>
<dbReference type="Proteomes" id="UP000015105">
    <property type="component" value="Chromosome 5D"/>
</dbReference>
<organism evidence="1 2">
    <name type="scientific">Aegilops tauschii subsp. strangulata</name>
    <name type="common">Goatgrass</name>
    <dbReference type="NCBI Taxonomy" id="200361"/>
    <lineage>
        <taxon>Eukaryota</taxon>
        <taxon>Viridiplantae</taxon>
        <taxon>Streptophyta</taxon>
        <taxon>Embryophyta</taxon>
        <taxon>Tracheophyta</taxon>
        <taxon>Spermatophyta</taxon>
        <taxon>Magnoliopsida</taxon>
        <taxon>Liliopsida</taxon>
        <taxon>Poales</taxon>
        <taxon>Poaceae</taxon>
        <taxon>BOP clade</taxon>
        <taxon>Pooideae</taxon>
        <taxon>Triticodae</taxon>
        <taxon>Triticeae</taxon>
        <taxon>Triticinae</taxon>
        <taxon>Aegilops</taxon>
    </lineage>
</organism>